<dbReference type="Gene3D" id="3.10.620.30">
    <property type="match status" value="1"/>
</dbReference>
<dbReference type="OrthoDB" id="98874at2"/>
<dbReference type="InterPro" id="IPR011990">
    <property type="entry name" value="TPR-like_helical_dom_sf"/>
</dbReference>
<proteinExistence type="predicted"/>
<dbReference type="Gene3D" id="1.25.40.10">
    <property type="entry name" value="Tetratricopeptide repeat domain"/>
    <property type="match status" value="1"/>
</dbReference>
<dbReference type="InterPro" id="IPR050498">
    <property type="entry name" value="Ycf3"/>
</dbReference>
<dbReference type="PROSITE" id="PS51257">
    <property type="entry name" value="PROKAR_LIPOPROTEIN"/>
    <property type="match status" value="1"/>
</dbReference>
<dbReference type="PANTHER" id="PTHR44858:SF1">
    <property type="entry name" value="UDP-N-ACETYLGLUCOSAMINE--PEPTIDE N-ACETYLGLUCOSAMINYLTRANSFERASE SPINDLY-RELATED"/>
    <property type="match status" value="1"/>
</dbReference>
<evidence type="ECO:0000313" key="6">
    <source>
        <dbReference type="EMBL" id="SEC09616.1"/>
    </source>
</evidence>
<organism evidence="6 7">
    <name type="scientific">Bradyrhizobium erythrophlei</name>
    <dbReference type="NCBI Taxonomy" id="1437360"/>
    <lineage>
        <taxon>Bacteria</taxon>
        <taxon>Pseudomonadati</taxon>
        <taxon>Pseudomonadota</taxon>
        <taxon>Alphaproteobacteria</taxon>
        <taxon>Hyphomicrobiales</taxon>
        <taxon>Nitrobacteraceae</taxon>
        <taxon>Bradyrhizobium</taxon>
    </lineage>
</organism>
<dbReference type="InterPro" id="IPR019734">
    <property type="entry name" value="TPR_rpt"/>
</dbReference>
<accession>A0A1H4PQB0</accession>
<dbReference type="Gene3D" id="2.60.40.3140">
    <property type="match status" value="1"/>
</dbReference>
<evidence type="ECO:0000256" key="4">
    <source>
        <dbReference type="SAM" id="SignalP"/>
    </source>
</evidence>
<dbReference type="SUPFAM" id="SSF48452">
    <property type="entry name" value="TPR-like"/>
    <property type="match status" value="1"/>
</dbReference>
<dbReference type="Pfam" id="PF13181">
    <property type="entry name" value="TPR_8"/>
    <property type="match status" value="1"/>
</dbReference>
<keyword evidence="1" id="KW-0677">Repeat</keyword>
<dbReference type="Proteomes" id="UP000198992">
    <property type="component" value="Unassembled WGS sequence"/>
</dbReference>
<dbReference type="SMART" id="SM00460">
    <property type="entry name" value="TGc"/>
    <property type="match status" value="1"/>
</dbReference>
<keyword evidence="4" id="KW-0732">Signal</keyword>
<evidence type="ECO:0000256" key="2">
    <source>
        <dbReference type="ARBA" id="ARBA00022803"/>
    </source>
</evidence>
<evidence type="ECO:0000256" key="3">
    <source>
        <dbReference type="PROSITE-ProRule" id="PRU00339"/>
    </source>
</evidence>
<protein>
    <submittedName>
        <fullName evidence="6">Lipoprotein NlpI, contains TPR repeats</fullName>
    </submittedName>
</protein>
<dbReference type="SUPFAM" id="SSF54001">
    <property type="entry name" value="Cysteine proteinases"/>
    <property type="match status" value="1"/>
</dbReference>
<dbReference type="EMBL" id="FNTH01000001">
    <property type="protein sequence ID" value="SEC09616.1"/>
    <property type="molecule type" value="Genomic_DNA"/>
</dbReference>
<feature type="repeat" description="TPR" evidence="3">
    <location>
        <begin position="710"/>
        <end position="743"/>
    </location>
</feature>
<dbReference type="InterPro" id="IPR002931">
    <property type="entry name" value="Transglutaminase-like"/>
</dbReference>
<feature type="signal peptide" evidence="4">
    <location>
        <begin position="1"/>
        <end position="28"/>
    </location>
</feature>
<evidence type="ECO:0000259" key="5">
    <source>
        <dbReference type="SMART" id="SM00460"/>
    </source>
</evidence>
<dbReference type="Pfam" id="PF01841">
    <property type="entry name" value="Transglut_core"/>
    <property type="match status" value="1"/>
</dbReference>
<evidence type="ECO:0000313" key="7">
    <source>
        <dbReference type="Proteomes" id="UP000198992"/>
    </source>
</evidence>
<evidence type="ECO:0000256" key="1">
    <source>
        <dbReference type="ARBA" id="ARBA00022737"/>
    </source>
</evidence>
<name>A0A1H4PQB0_9BRAD</name>
<dbReference type="InterPro" id="IPR024618">
    <property type="entry name" value="DUF3857"/>
</dbReference>
<dbReference type="PROSITE" id="PS50005">
    <property type="entry name" value="TPR"/>
    <property type="match status" value="1"/>
</dbReference>
<dbReference type="Gene3D" id="2.60.120.1130">
    <property type="match status" value="1"/>
</dbReference>
<dbReference type="InterPro" id="IPR038765">
    <property type="entry name" value="Papain-like_cys_pep_sf"/>
</dbReference>
<dbReference type="Pfam" id="PF12969">
    <property type="entry name" value="DUF3857"/>
    <property type="match status" value="1"/>
</dbReference>
<gene>
    <name evidence="6" type="ORF">SAMN05444164_1014</name>
</gene>
<keyword evidence="2 3" id="KW-0802">TPR repeat</keyword>
<reference evidence="6 7" key="1">
    <citation type="submission" date="2016-10" db="EMBL/GenBank/DDBJ databases">
        <authorList>
            <person name="de Groot N.N."/>
        </authorList>
    </citation>
    <scope>NUCLEOTIDE SEQUENCE [LARGE SCALE GENOMIC DNA]</scope>
    <source>
        <strain evidence="6 7">MT12</strain>
    </source>
</reference>
<dbReference type="AlphaFoldDB" id="A0A1H4PQB0"/>
<feature type="domain" description="Transglutaminase-like" evidence="5">
    <location>
        <begin position="348"/>
        <end position="417"/>
    </location>
</feature>
<keyword evidence="6" id="KW-0449">Lipoprotein</keyword>
<dbReference type="SMART" id="SM00028">
    <property type="entry name" value="TPR"/>
    <property type="match status" value="4"/>
</dbReference>
<dbReference type="PANTHER" id="PTHR44858">
    <property type="entry name" value="TETRATRICOPEPTIDE REPEAT PROTEIN 6"/>
    <property type="match status" value="1"/>
</dbReference>
<feature type="chain" id="PRO_5011691078" evidence="4">
    <location>
        <begin position="29"/>
        <end position="945"/>
    </location>
</feature>
<sequence length="945" mass="103979">MYLMRSLRAGLLLVAALGCLLGCHGAAAQQATDNGLKEVQLGKDAFTLGDPVPAWVEQLPIPEVPKSVSLPVVIRLADSQYLLGKTSELYFRRAMQINDAAALTAAGRLSIAFAPEYEHVRLHTIRIFRGQEQFDRTLTSNVRFLQREQDLERGVYSGRVTASILIDDLRVGDTLEIAYTSSGQNPVFGGKAFGAAPWDQNAPTLRRRVVLNYPTDRSIAWRVVGDRPLPPLTPTESVRNGFRRVSFDQQPLPGFPGETMAPPDFFGLRFVQFTEFASWSDVAAWASNLFEASVPKDGEFQDVVKRIKTLPSEPARTMAALEFVQSQIRYFSVALGESSHRPTQPDEVLRRRYGDCKDKSLLLVALLRELGITSRPVLLQIGRHGGLEKTLPSPQFFDHAIVEATVGGKPYFLDPTRLGQHGELDRAGQAHVGVQVLVAARETDAVSRVPADTGDIVGNEITERATLAKFGEEGQLDVRRVWRGLGAEQLRVVLERASHEQTTRFVRDALERRYPGATLVGEPVVQNDTAKNELSISAHYRIPKLATEVEASWVVSYALDNMQNVLIASQSANRTTPLRIPGFPFHGKYSFEINFPEQVSASIDPREHTISNKYFNATVTEYFRGSNARKTVELKTLQPSVEPADYPGYAEDLRSLNKAIGGAFAVNKAMLNNNAAKADIAHRLHEQHEEIIKKTTESIDGGKLTGSDLANSYCLRGHARADLDRVDEALQDANTAVRLAPTAANILTCRASVYFQSGQFDMSVTDYSNAIALGGGADGLAFRWRGVSRVYAGRMQEAIEDFAKASELGDREARLYSDMWLVATYGRLGKPVPADLVKRAGAEARGDWPRAGLAMLAGLMSPDDMLKSLEKKAGDEHQMALAEAYFYIGLRNLALGDTTQAQAFFQKTRDIGVIEYVENDCAAFELDRLKKLGATTSAKPGAVAH</sequence>